<keyword evidence="2" id="KW-1185">Reference proteome</keyword>
<proteinExistence type="predicted"/>
<dbReference type="RefSeq" id="XP_020075954.1">
    <property type="nucleotide sequence ID" value="XM_020221258.1"/>
</dbReference>
<dbReference type="AlphaFoldDB" id="A0A1E4RHZ2"/>
<dbReference type="Proteomes" id="UP000095085">
    <property type="component" value="Unassembled WGS sequence"/>
</dbReference>
<sequence length="60" mass="6364">MPGRSIAYSSPGLTLNWLCCPGVLQPRISKLANAPGDSLIPSFSGLVEFTFQSEPLSIAK</sequence>
<evidence type="ECO:0000313" key="1">
    <source>
        <dbReference type="EMBL" id="ODV66887.1"/>
    </source>
</evidence>
<evidence type="ECO:0000313" key="2">
    <source>
        <dbReference type="Proteomes" id="UP000095085"/>
    </source>
</evidence>
<dbReference type="EMBL" id="KV454541">
    <property type="protein sequence ID" value="ODV66887.1"/>
    <property type="molecule type" value="Genomic_DNA"/>
</dbReference>
<protein>
    <submittedName>
        <fullName evidence="1">Uncharacterized protein</fullName>
    </submittedName>
</protein>
<reference evidence="2" key="1">
    <citation type="submission" date="2016-05" db="EMBL/GenBank/DDBJ databases">
        <title>Comparative genomics of biotechnologically important yeasts.</title>
        <authorList>
            <consortium name="DOE Joint Genome Institute"/>
            <person name="Riley R."/>
            <person name="Haridas S."/>
            <person name="Wolfe K.H."/>
            <person name="Lopes M.R."/>
            <person name="Hittinger C.T."/>
            <person name="Goker M."/>
            <person name="Salamov A."/>
            <person name="Wisecaver J."/>
            <person name="Long T.M."/>
            <person name="Aerts A.L."/>
            <person name="Barry K."/>
            <person name="Choi C."/>
            <person name="Clum A."/>
            <person name="Coughlan A.Y."/>
            <person name="Deshpande S."/>
            <person name="Douglass A.P."/>
            <person name="Hanson S.J."/>
            <person name="Klenk H.-P."/>
            <person name="Labutti K."/>
            <person name="Lapidus A."/>
            <person name="Lindquist E."/>
            <person name="Lipzen A."/>
            <person name="Meier-Kolthoff J.P."/>
            <person name="Ohm R.A."/>
            <person name="Otillar R.P."/>
            <person name="Pangilinan J."/>
            <person name="Peng Y."/>
            <person name="Rokas A."/>
            <person name="Rosa C.A."/>
            <person name="Scheuner C."/>
            <person name="Sibirny A.A."/>
            <person name="Slot J.C."/>
            <person name="Stielow J.B."/>
            <person name="Sun H."/>
            <person name="Kurtzman C.P."/>
            <person name="Blackwell M."/>
            <person name="Grigoriev I.V."/>
            <person name="Jeffries T.W."/>
        </authorList>
    </citation>
    <scope>NUCLEOTIDE SEQUENCE [LARGE SCALE GENOMIC DNA]</scope>
    <source>
        <strain evidence="2">NRRL Y-1933</strain>
    </source>
</reference>
<organism evidence="1 2">
    <name type="scientific">Hyphopichia burtonii NRRL Y-1933</name>
    <dbReference type="NCBI Taxonomy" id="984485"/>
    <lineage>
        <taxon>Eukaryota</taxon>
        <taxon>Fungi</taxon>
        <taxon>Dikarya</taxon>
        <taxon>Ascomycota</taxon>
        <taxon>Saccharomycotina</taxon>
        <taxon>Pichiomycetes</taxon>
        <taxon>Debaryomycetaceae</taxon>
        <taxon>Hyphopichia</taxon>
    </lineage>
</organism>
<gene>
    <name evidence="1" type="ORF">HYPBUDRAFT_152903</name>
</gene>
<name>A0A1E4RHZ2_9ASCO</name>
<accession>A0A1E4RHZ2</accession>
<dbReference type="GeneID" id="30995807"/>